<accession>A0A5K7X6X9</accession>
<dbReference type="Proteomes" id="UP000326837">
    <property type="component" value="Chromosome"/>
</dbReference>
<evidence type="ECO:0000313" key="2">
    <source>
        <dbReference type="Proteomes" id="UP000326837"/>
    </source>
</evidence>
<protein>
    <submittedName>
        <fullName evidence="1">Uncharacterized protein</fullName>
    </submittedName>
</protein>
<dbReference type="AlphaFoldDB" id="A0A5K7X6X9"/>
<evidence type="ECO:0000313" key="1">
    <source>
        <dbReference type="EMBL" id="BBO31572.1"/>
    </source>
</evidence>
<proteinExistence type="predicted"/>
<organism evidence="1 2">
    <name type="scientific">Lacipirellula parvula</name>
    <dbReference type="NCBI Taxonomy" id="2650471"/>
    <lineage>
        <taxon>Bacteria</taxon>
        <taxon>Pseudomonadati</taxon>
        <taxon>Planctomycetota</taxon>
        <taxon>Planctomycetia</taxon>
        <taxon>Pirellulales</taxon>
        <taxon>Lacipirellulaceae</taxon>
        <taxon>Lacipirellula</taxon>
    </lineage>
</organism>
<reference evidence="2" key="1">
    <citation type="submission" date="2019-10" db="EMBL/GenBank/DDBJ databases">
        <title>Lacipirellula parvula gen. nov., sp. nov., representing a lineage of planctomycetes widespread in freshwater anoxic habitats, and description of the family Lacipirellulaceae.</title>
        <authorList>
            <person name="Dedysh S.N."/>
            <person name="Kulichevskaya I.S."/>
            <person name="Beletsky A.V."/>
            <person name="Rakitin A.L."/>
            <person name="Mardanov A.V."/>
            <person name="Ivanova A.A."/>
            <person name="Saltykova V.X."/>
            <person name="Rijpstra W.I.C."/>
            <person name="Sinninghe Damste J.S."/>
            <person name="Ravin N.V."/>
        </authorList>
    </citation>
    <scope>NUCLEOTIDE SEQUENCE [LARGE SCALE GENOMIC DNA]</scope>
    <source>
        <strain evidence="2">PX69</strain>
    </source>
</reference>
<name>A0A5K7X6X9_9BACT</name>
<sequence>MATSQHRFRLGEIDYLCTMVRQEGEYAAEYLCPVCDRKFTAARRFASEREGAIRMLAVIYSEHHVRVHLIPDRGM</sequence>
<keyword evidence="2" id="KW-1185">Reference proteome</keyword>
<dbReference type="KEGG" id="lpav:PLANPX_1184"/>
<dbReference type="EMBL" id="AP021861">
    <property type="protein sequence ID" value="BBO31572.1"/>
    <property type="molecule type" value="Genomic_DNA"/>
</dbReference>
<gene>
    <name evidence="1" type="ORF">PLANPX_1184</name>
</gene>